<dbReference type="PANTHER" id="PTHR33824:SF9">
    <property type="entry name" value="COENZYME Q-BINDING PROTEIN COQ10 START DOMAIN-CONTAINING PROTEIN"/>
    <property type="match status" value="1"/>
</dbReference>
<dbReference type="InterPro" id="IPR047137">
    <property type="entry name" value="ORF3"/>
</dbReference>
<sequence length="345" mass="38043">MWVVHCPAVSHWVLIQKPCSRGLGATQRGGCDFRRNSTLDARVGSFGMASFGGNGVGRCSNVMVERGSRLACQQEYVVLVPVCLRSSGSFPLRELDLRFRAREGGNFGHSLRRGVRKFRRLNGALSSPDDGADVAEVSDDGKEKEVPADSLEFTHKVALDVLAPPDLVWKLWTDIKSAPQWMRWIDRVDFLDDDDSTDSSEDLPSGLSRLSRWNCSTIGFEVMWVARVVHVESNLPVRVLRWATVDGLPSRGEVTFKENDSKGTTVELSISHSLPPALGRVMQSSALQGLVKATLQTDLVCFQKYAAEAVNQQLECVATEEEDVTERKGSLTITTDCSQNVCDPL</sequence>
<dbReference type="EMBL" id="CM026428">
    <property type="protein sequence ID" value="KAG0566484.1"/>
    <property type="molecule type" value="Genomic_DNA"/>
</dbReference>
<dbReference type="Pfam" id="PF03364">
    <property type="entry name" value="Polyketide_cyc"/>
    <property type="match status" value="1"/>
</dbReference>
<evidence type="ECO:0000259" key="1">
    <source>
        <dbReference type="Pfam" id="PF03364"/>
    </source>
</evidence>
<evidence type="ECO:0000313" key="3">
    <source>
        <dbReference type="Proteomes" id="UP000822688"/>
    </source>
</evidence>
<dbReference type="InterPro" id="IPR005031">
    <property type="entry name" value="COQ10_START"/>
</dbReference>
<proteinExistence type="predicted"/>
<dbReference type="SUPFAM" id="SSF55961">
    <property type="entry name" value="Bet v1-like"/>
    <property type="match status" value="1"/>
</dbReference>
<dbReference type="InterPro" id="IPR023393">
    <property type="entry name" value="START-like_dom_sf"/>
</dbReference>
<accession>A0A8T0H7Z5</accession>
<reference evidence="2" key="1">
    <citation type="submission" date="2020-06" db="EMBL/GenBank/DDBJ databases">
        <title>WGS assembly of Ceratodon purpureus strain R40.</title>
        <authorList>
            <person name="Carey S.B."/>
            <person name="Jenkins J."/>
            <person name="Shu S."/>
            <person name="Lovell J.T."/>
            <person name="Sreedasyam A."/>
            <person name="Maumus F."/>
            <person name="Tiley G.P."/>
            <person name="Fernandez-Pozo N."/>
            <person name="Barry K."/>
            <person name="Chen C."/>
            <person name="Wang M."/>
            <person name="Lipzen A."/>
            <person name="Daum C."/>
            <person name="Saski C.A."/>
            <person name="Payton A.C."/>
            <person name="Mcbreen J.C."/>
            <person name="Conrad R.E."/>
            <person name="Kollar L.M."/>
            <person name="Olsson S."/>
            <person name="Huttunen S."/>
            <person name="Landis J.B."/>
            <person name="Wickett N.J."/>
            <person name="Johnson M.G."/>
            <person name="Rensing S.A."/>
            <person name="Grimwood J."/>
            <person name="Schmutz J."/>
            <person name="Mcdaniel S.F."/>
        </authorList>
    </citation>
    <scope>NUCLEOTIDE SEQUENCE</scope>
    <source>
        <strain evidence="2">R40</strain>
    </source>
</reference>
<dbReference type="Proteomes" id="UP000822688">
    <property type="component" value="Chromosome 7"/>
</dbReference>
<dbReference type="Gene3D" id="3.30.530.20">
    <property type="match status" value="1"/>
</dbReference>
<gene>
    <name evidence="2" type="ORF">KC19_7G067500</name>
</gene>
<dbReference type="AlphaFoldDB" id="A0A8T0H7Z5"/>
<keyword evidence="3" id="KW-1185">Reference proteome</keyword>
<comment type="caution">
    <text evidence="2">The sequence shown here is derived from an EMBL/GenBank/DDBJ whole genome shotgun (WGS) entry which is preliminary data.</text>
</comment>
<evidence type="ECO:0000313" key="2">
    <source>
        <dbReference type="EMBL" id="KAG0566484.1"/>
    </source>
</evidence>
<feature type="domain" description="Coenzyme Q-binding protein COQ10 START" evidence="1">
    <location>
        <begin position="163"/>
        <end position="290"/>
    </location>
</feature>
<name>A0A8T0H7Z5_CERPU</name>
<organism evidence="2 3">
    <name type="scientific">Ceratodon purpureus</name>
    <name type="common">Fire moss</name>
    <name type="synonym">Dicranum purpureum</name>
    <dbReference type="NCBI Taxonomy" id="3225"/>
    <lineage>
        <taxon>Eukaryota</taxon>
        <taxon>Viridiplantae</taxon>
        <taxon>Streptophyta</taxon>
        <taxon>Embryophyta</taxon>
        <taxon>Bryophyta</taxon>
        <taxon>Bryophytina</taxon>
        <taxon>Bryopsida</taxon>
        <taxon>Dicranidae</taxon>
        <taxon>Pseudoditrichales</taxon>
        <taxon>Ditrichaceae</taxon>
        <taxon>Ceratodon</taxon>
    </lineage>
</organism>
<dbReference type="PANTHER" id="PTHR33824">
    <property type="entry name" value="POLYKETIDE CYCLASE/DEHYDRASE AND LIPID TRANSPORT SUPERFAMILY PROTEIN"/>
    <property type="match status" value="1"/>
</dbReference>
<protein>
    <recommendedName>
        <fullName evidence="1">Coenzyme Q-binding protein COQ10 START domain-containing protein</fullName>
    </recommendedName>
</protein>